<accession>A0ABV3ZC02</accession>
<feature type="domain" description="Adaptor protein ClpS core" evidence="1">
    <location>
        <begin position="37"/>
        <end position="102"/>
    </location>
</feature>
<dbReference type="RefSeq" id="WP_369328788.1">
    <property type="nucleotide sequence ID" value="NZ_JAULBC010000002.1"/>
</dbReference>
<dbReference type="EMBL" id="JAULBC010000002">
    <property type="protein sequence ID" value="MEX6687383.1"/>
    <property type="molecule type" value="Genomic_DNA"/>
</dbReference>
<sequence>MLAVLVFYYFYGMNVKFEYAVSKPFEEDLVDVLTEVESPYNLIVWNDEVNTFEWVIETLIEVCGHSQEQAEQCAYIIHFQGKYAVKKGDFDTLKPMKEAITERGIGATIESTVSI</sequence>
<gene>
    <name evidence="2" type="ORF">QTN47_07755</name>
</gene>
<dbReference type="Gene3D" id="3.30.1390.10">
    <property type="match status" value="1"/>
</dbReference>
<protein>
    <submittedName>
        <fullName evidence="2">ATP-dependent Clp protease adaptor ClpS</fullName>
    </submittedName>
</protein>
<keyword evidence="3" id="KW-1185">Reference proteome</keyword>
<organism evidence="2 3">
    <name type="scientific">Danxiaibacter flavus</name>
    <dbReference type="NCBI Taxonomy" id="3049108"/>
    <lineage>
        <taxon>Bacteria</taxon>
        <taxon>Pseudomonadati</taxon>
        <taxon>Bacteroidota</taxon>
        <taxon>Chitinophagia</taxon>
        <taxon>Chitinophagales</taxon>
        <taxon>Chitinophagaceae</taxon>
        <taxon>Danxiaibacter</taxon>
    </lineage>
</organism>
<name>A0ABV3ZC02_9BACT</name>
<evidence type="ECO:0000313" key="3">
    <source>
        <dbReference type="Proteomes" id="UP001560573"/>
    </source>
</evidence>
<dbReference type="GO" id="GO:0006508">
    <property type="term" value="P:proteolysis"/>
    <property type="evidence" value="ECO:0007669"/>
    <property type="project" value="UniProtKB-KW"/>
</dbReference>
<dbReference type="GO" id="GO:0008233">
    <property type="term" value="F:peptidase activity"/>
    <property type="evidence" value="ECO:0007669"/>
    <property type="project" value="UniProtKB-KW"/>
</dbReference>
<evidence type="ECO:0000313" key="2">
    <source>
        <dbReference type="EMBL" id="MEX6687383.1"/>
    </source>
</evidence>
<keyword evidence="2" id="KW-0645">Protease</keyword>
<keyword evidence="2" id="KW-0378">Hydrolase</keyword>
<dbReference type="Proteomes" id="UP001560573">
    <property type="component" value="Unassembled WGS sequence"/>
</dbReference>
<comment type="caution">
    <text evidence="2">The sequence shown here is derived from an EMBL/GenBank/DDBJ whole genome shotgun (WGS) entry which is preliminary data.</text>
</comment>
<dbReference type="Pfam" id="PF02617">
    <property type="entry name" value="ClpS"/>
    <property type="match status" value="1"/>
</dbReference>
<dbReference type="InterPro" id="IPR014719">
    <property type="entry name" value="Ribosomal_bL12_C/ClpS-like"/>
</dbReference>
<evidence type="ECO:0000259" key="1">
    <source>
        <dbReference type="Pfam" id="PF02617"/>
    </source>
</evidence>
<proteinExistence type="predicted"/>
<dbReference type="SUPFAM" id="SSF54736">
    <property type="entry name" value="ClpS-like"/>
    <property type="match status" value="1"/>
</dbReference>
<reference evidence="2 3" key="1">
    <citation type="submission" date="2023-07" db="EMBL/GenBank/DDBJ databases">
        <authorList>
            <person name="Lian W.-H."/>
        </authorList>
    </citation>
    <scope>NUCLEOTIDE SEQUENCE [LARGE SCALE GENOMIC DNA]</scope>
    <source>
        <strain evidence="2 3">SYSU DXS3180</strain>
    </source>
</reference>
<dbReference type="InterPro" id="IPR003769">
    <property type="entry name" value="ClpS_core"/>
</dbReference>